<protein>
    <submittedName>
        <fullName evidence="3">Uncharacterized protein</fullName>
    </submittedName>
</protein>
<feature type="region of interest" description="Disordered" evidence="1">
    <location>
        <begin position="50"/>
        <end position="77"/>
    </location>
</feature>
<keyword evidence="2" id="KW-1133">Transmembrane helix</keyword>
<dbReference type="EMBL" id="VUMN01000012">
    <property type="protein sequence ID" value="MSS58521.1"/>
    <property type="molecule type" value="Genomic_DNA"/>
</dbReference>
<evidence type="ECO:0000256" key="2">
    <source>
        <dbReference type="SAM" id="Phobius"/>
    </source>
</evidence>
<evidence type="ECO:0000313" key="3">
    <source>
        <dbReference type="EMBL" id="MSS58521.1"/>
    </source>
</evidence>
<keyword evidence="4" id="KW-1185">Reference proteome</keyword>
<dbReference type="RefSeq" id="WP_105302377.1">
    <property type="nucleotide sequence ID" value="NZ_VUMN01000012.1"/>
</dbReference>
<organism evidence="3 4">
    <name type="scientific">Stecheria intestinalis</name>
    <dbReference type="NCBI Taxonomy" id="2606630"/>
    <lineage>
        <taxon>Bacteria</taxon>
        <taxon>Bacillati</taxon>
        <taxon>Bacillota</taxon>
        <taxon>Erysipelotrichia</taxon>
        <taxon>Erysipelotrichales</taxon>
        <taxon>Erysipelotrichaceae</taxon>
        <taxon>Stecheria</taxon>
    </lineage>
</organism>
<dbReference type="AlphaFoldDB" id="A0A7X2TGH8"/>
<keyword evidence="2" id="KW-0472">Membrane</keyword>
<accession>A0A7X2TGH8</accession>
<feature type="transmembrane region" description="Helical" evidence="2">
    <location>
        <begin position="12"/>
        <end position="42"/>
    </location>
</feature>
<keyword evidence="2" id="KW-0812">Transmembrane</keyword>
<name>A0A7X2TGH8_9FIRM</name>
<proteinExistence type="predicted"/>
<evidence type="ECO:0000256" key="1">
    <source>
        <dbReference type="SAM" id="MobiDB-lite"/>
    </source>
</evidence>
<feature type="region of interest" description="Disordered" evidence="1">
    <location>
        <begin position="175"/>
        <end position="201"/>
    </location>
</feature>
<gene>
    <name evidence="3" type="ORF">FYJ51_06340</name>
</gene>
<comment type="caution">
    <text evidence="3">The sequence shown here is derived from an EMBL/GenBank/DDBJ whole genome shotgun (WGS) entry which is preliminary data.</text>
</comment>
<evidence type="ECO:0000313" key="4">
    <source>
        <dbReference type="Proteomes" id="UP000461880"/>
    </source>
</evidence>
<dbReference type="Proteomes" id="UP000461880">
    <property type="component" value="Unassembled WGS sequence"/>
</dbReference>
<feature type="compositionally biased region" description="Basic and acidic residues" evidence="1">
    <location>
        <begin position="175"/>
        <end position="185"/>
    </location>
</feature>
<reference evidence="3 4" key="1">
    <citation type="submission" date="2019-08" db="EMBL/GenBank/DDBJ databases">
        <title>In-depth cultivation of the pig gut microbiome towards novel bacterial diversity and tailored functional studies.</title>
        <authorList>
            <person name="Wylensek D."/>
            <person name="Hitch T.C.A."/>
            <person name="Clavel T."/>
        </authorList>
    </citation>
    <scope>NUCLEOTIDE SEQUENCE [LARGE SCALE GENOMIC DNA]</scope>
    <source>
        <strain evidence="3 4">Oil+RF-744-GAM-WT-6</strain>
    </source>
</reference>
<sequence length="345" mass="39360">MRRRSSGNFWWVFLFFIFFANSDAFATLFLLAIAAVVGYLLYRSVKSSETNTHTNPRASGRRSTVRRYGMSDSSHSSDQKAWVNSWLLKQYRNGINPVRVSTSGGHTITLTMKSERFTNLDALETDCDGHYFRSVASFRQKYPALYNEMFDSLLAAAKEDGKVRNPDVVDAEYTERTETMKEEPKPQQNAKKAGSAALSDAESFRETINDLNDAIPDEEISNSLYETTSLLKQLSDLEKRFPDQKPRLNKLYKTYLPYLVEILNQYKTLQHVETDANYKENEENLKKTIGHINAAMRDHLIPSMSESDSINLSADMSTLEAMLRKDGMTADDDIQQAMRKERTGS</sequence>